<protein>
    <recommendedName>
        <fullName evidence="3">DUF4249 domain-containing protein</fullName>
    </recommendedName>
</protein>
<accession>A0A0H4P8Z7</accession>
<reference evidence="1 2" key="1">
    <citation type="submission" date="2015-07" db="EMBL/GenBank/DDBJ databases">
        <authorList>
            <person name="Kim K.M."/>
        </authorList>
    </citation>
    <scope>NUCLEOTIDE SEQUENCE [LARGE SCALE GENOMIC DNA]</scope>
    <source>
        <strain evidence="1 2">KCTC 12363</strain>
    </source>
</reference>
<organism evidence="1 2">
    <name type="scientific">Cyclobacterium amurskyense</name>
    <dbReference type="NCBI Taxonomy" id="320787"/>
    <lineage>
        <taxon>Bacteria</taxon>
        <taxon>Pseudomonadati</taxon>
        <taxon>Bacteroidota</taxon>
        <taxon>Cytophagia</taxon>
        <taxon>Cytophagales</taxon>
        <taxon>Cyclobacteriaceae</taxon>
        <taxon>Cyclobacterium</taxon>
    </lineage>
</organism>
<sequence>MRIIFYTVCCLLFSSCITEYTLDGSEDFEEQYSVNGLIRPGVPASIYIHKVGDLGKMETISDPSKLRVWITWNWEGEEKIDSLQFSVDYFEGDAELKFNTSYHLNVLLPDGKLIKATTNIPSPAPSYDVNLKFPAGFVQLDNITGPFSRFVMTMPDSLIEAKYYESMLLQVEENDVSKFKIQYCRNDDTATLIENLPSNYLPYFLFQNNKGDKLPMILNFDSVKANPFSNRFIFRLSSVSEQYFRYKKSLLQHLDVLSHTSEFDAPMLFFPDIFKELQPVYSNIEGAEGVFAGYNPTDLSVTCNLSGYECI</sequence>
<dbReference type="KEGG" id="camu:CA2015_0116"/>
<dbReference type="Proteomes" id="UP000036520">
    <property type="component" value="Chromosome"/>
</dbReference>
<dbReference type="Pfam" id="PF14054">
    <property type="entry name" value="DUF4249"/>
    <property type="match status" value="1"/>
</dbReference>
<dbReference type="InterPro" id="IPR025345">
    <property type="entry name" value="DUF4249"/>
</dbReference>
<dbReference type="PROSITE" id="PS51257">
    <property type="entry name" value="PROKAR_LIPOPROTEIN"/>
    <property type="match status" value="1"/>
</dbReference>
<evidence type="ECO:0008006" key="3">
    <source>
        <dbReference type="Google" id="ProtNLM"/>
    </source>
</evidence>
<gene>
    <name evidence="1" type="ORF">CA2015_0116</name>
</gene>
<evidence type="ECO:0000313" key="2">
    <source>
        <dbReference type="Proteomes" id="UP000036520"/>
    </source>
</evidence>
<proteinExistence type="predicted"/>
<keyword evidence="2" id="KW-1185">Reference proteome</keyword>
<dbReference type="RefSeq" id="WP_048640126.1">
    <property type="nucleotide sequence ID" value="NZ_CP012040.1"/>
</dbReference>
<dbReference type="EMBL" id="CP012040">
    <property type="protein sequence ID" value="AKP49600.1"/>
    <property type="molecule type" value="Genomic_DNA"/>
</dbReference>
<dbReference type="OrthoDB" id="839227at2"/>
<name>A0A0H4P8Z7_9BACT</name>
<dbReference type="AlphaFoldDB" id="A0A0H4P8Z7"/>
<dbReference type="STRING" id="320787.CA2015_0116"/>
<evidence type="ECO:0000313" key="1">
    <source>
        <dbReference type="EMBL" id="AKP49600.1"/>
    </source>
</evidence>